<dbReference type="Pfam" id="PF07883">
    <property type="entry name" value="Cupin_2"/>
    <property type="match status" value="1"/>
</dbReference>
<dbReference type="RefSeq" id="WP_073290253.1">
    <property type="nucleotide sequence ID" value="NZ_FRCP01000021.1"/>
</dbReference>
<dbReference type="InterPro" id="IPR052538">
    <property type="entry name" value="Flavonoid_dioxygenase-like"/>
</dbReference>
<feature type="domain" description="Cupin type-2" evidence="1">
    <location>
        <begin position="50"/>
        <end position="124"/>
    </location>
</feature>
<protein>
    <submittedName>
        <fullName evidence="2">Mannose-6-phosphate isomerase, cupin superfamily</fullName>
    </submittedName>
</protein>
<dbReference type="CDD" id="cd02223">
    <property type="entry name" value="cupin_Bh2720-like"/>
    <property type="match status" value="1"/>
</dbReference>
<evidence type="ECO:0000313" key="2">
    <source>
        <dbReference type="EMBL" id="SHM89753.1"/>
    </source>
</evidence>
<dbReference type="OrthoDB" id="3231985at2"/>
<dbReference type="PANTHER" id="PTHR43346">
    <property type="entry name" value="LIGAND BINDING DOMAIN PROTEIN, PUTATIVE (AFU_ORTHOLOGUE AFUA_6G14370)-RELATED"/>
    <property type="match status" value="1"/>
</dbReference>
<reference evidence="2 3" key="1">
    <citation type="submission" date="2016-11" db="EMBL/GenBank/DDBJ databases">
        <authorList>
            <person name="Jaros S."/>
            <person name="Januszkiewicz K."/>
            <person name="Wedrychowicz H."/>
        </authorList>
    </citation>
    <scope>NUCLEOTIDE SEQUENCE [LARGE SCALE GENOMIC DNA]</scope>
    <source>
        <strain evidence="2 3">DSM 15930</strain>
    </source>
</reference>
<name>A0A1M7MH85_9FIRM</name>
<keyword evidence="3" id="KW-1185">Reference proteome</keyword>
<dbReference type="STRING" id="1120996.SAMN02746066_03786"/>
<sequence length="148" mass="16871">MRFYNDYDSCYNQIDQGPYPFVTDLCQDTIQNNNFRTTRWTGMDLQLTLMAIPCNSEIGLEIHPDTDQFFYIESGNGIMMMGECKNNLDYQCKVIPGAGIFVPANTWHNLVNTGCCPIKLFSVYAPPHHPHGTIHVTKADSDREGNYH</sequence>
<dbReference type="InterPro" id="IPR011051">
    <property type="entry name" value="RmlC_Cupin_sf"/>
</dbReference>
<dbReference type="GO" id="GO:0016853">
    <property type="term" value="F:isomerase activity"/>
    <property type="evidence" value="ECO:0007669"/>
    <property type="project" value="UniProtKB-KW"/>
</dbReference>
<evidence type="ECO:0000313" key="3">
    <source>
        <dbReference type="Proteomes" id="UP000184038"/>
    </source>
</evidence>
<dbReference type="SUPFAM" id="SSF51182">
    <property type="entry name" value="RmlC-like cupins"/>
    <property type="match status" value="1"/>
</dbReference>
<dbReference type="Gene3D" id="2.60.120.10">
    <property type="entry name" value="Jelly Rolls"/>
    <property type="match status" value="1"/>
</dbReference>
<accession>A0A1M7MH85</accession>
<dbReference type="Proteomes" id="UP000184038">
    <property type="component" value="Unassembled WGS sequence"/>
</dbReference>
<dbReference type="EMBL" id="FRCP01000021">
    <property type="protein sequence ID" value="SHM89753.1"/>
    <property type="molecule type" value="Genomic_DNA"/>
</dbReference>
<gene>
    <name evidence="2" type="ORF">SAMN02746066_03786</name>
</gene>
<dbReference type="PANTHER" id="PTHR43346:SF1">
    <property type="entry name" value="QUERCETIN 2,3-DIOXYGENASE-RELATED"/>
    <property type="match status" value="1"/>
</dbReference>
<keyword evidence="2" id="KW-0413">Isomerase</keyword>
<organism evidence="2 3">
    <name type="scientific">Anaerosporobacter mobilis DSM 15930</name>
    <dbReference type="NCBI Taxonomy" id="1120996"/>
    <lineage>
        <taxon>Bacteria</taxon>
        <taxon>Bacillati</taxon>
        <taxon>Bacillota</taxon>
        <taxon>Clostridia</taxon>
        <taxon>Lachnospirales</taxon>
        <taxon>Lachnospiraceae</taxon>
        <taxon>Anaerosporobacter</taxon>
    </lineage>
</organism>
<dbReference type="InterPro" id="IPR013096">
    <property type="entry name" value="Cupin_2"/>
</dbReference>
<proteinExistence type="predicted"/>
<dbReference type="InterPro" id="IPR014710">
    <property type="entry name" value="RmlC-like_jellyroll"/>
</dbReference>
<dbReference type="AlphaFoldDB" id="A0A1M7MH85"/>
<evidence type="ECO:0000259" key="1">
    <source>
        <dbReference type="Pfam" id="PF07883"/>
    </source>
</evidence>